<feature type="domain" description="Glycosyltransferase 2-like" evidence="4">
    <location>
        <begin position="4"/>
        <end position="158"/>
    </location>
</feature>
<dbReference type="PANTHER" id="PTHR43685">
    <property type="entry name" value="GLYCOSYLTRANSFERASE"/>
    <property type="match status" value="1"/>
</dbReference>
<evidence type="ECO:0000313" key="6">
    <source>
        <dbReference type="Proteomes" id="UP000737113"/>
    </source>
</evidence>
<dbReference type="EMBL" id="JAAXYH010000006">
    <property type="protein sequence ID" value="NMH65601.1"/>
    <property type="molecule type" value="Genomic_DNA"/>
</dbReference>
<proteinExistence type="inferred from homology"/>
<dbReference type="RefSeq" id="WP_169564299.1">
    <property type="nucleotide sequence ID" value="NZ_JAAXYH010000006.1"/>
</dbReference>
<keyword evidence="2" id="KW-0328">Glycosyltransferase</keyword>
<dbReference type="Gene3D" id="3.90.550.10">
    <property type="entry name" value="Spore Coat Polysaccharide Biosynthesis Protein SpsA, Chain A"/>
    <property type="match status" value="1"/>
</dbReference>
<gene>
    <name evidence="5" type="ORF">HC757_10495</name>
</gene>
<evidence type="ECO:0000259" key="4">
    <source>
        <dbReference type="Pfam" id="PF00535"/>
    </source>
</evidence>
<dbReference type="Proteomes" id="UP000737113">
    <property type="component" value="Unassembled WGS sequence"/>
</dbReference>
<protein>
    <submittedName>
        <fullName evidence="5">Glycosyltransferase</fullName>
    </submittedName>
</protein>
<dbReference type="Pfam" id="PF00535">
    <property type="entry name" value="Glycos_transf_2"/>
    <property type="match status" value="1"/>
</dbReference>
<dbReference type="PANTHER" id="PTHR43685:SF5">
    <property type="entry name" value="GLYCOSYLTRANSFERASE EPSE-RELATED"/>
    <property type="match status" value="1"/>
</dbReference>
<keyword evidence="6" id="KW-1185">Reference proteome</keyword>
<dbReference type="SUPFAM" id="SSF53448">
    <property type="entry name" value="Nucleotide-diphospho-sugar transferases"/>
    <property type="match status" value="1"/>
</dbReference>
<comment type="caution">
    <text evidence="5">The sequence shown here is derived from an EMBL/GenBank/DDBJ whole genome shotgun (WGS) entry which is preliminary data.</text>
</comment>
<sequence length="266" mass="30821">MNFSVLMTVYLKDSPVYFERALTSITFDQVRKPDEIVLVCDGPLSEELNKVIGTFEKVIPYLKVCRLHKNCGQGNALNYGLKNCSFELIARMDSDDISLPHRFKEQVDYMERNKNTDVLSSVIEEFSSSFSNYRKLPESHSDISNLMSFRSPVNHGCCIYKKSTVIAAGGYSQLFQCQDYLLWINMLSNGAEFHNLTECHMRVRMEEGYSRKIGYSYAKEEFAIQKYLFKLGMIGCFGFARNLFIKVGGRLLPEKIVDYVYRKYYR</sequence>
<dbReference type="GO" id="GO:0016757">
    <property type="term" value="F:glycosyltransferase activity"/>
    <property type="evidence" value="ECO:0007669"/>
    <property type="project" value="UniProtKB-KW"/>
</dbReference>
<dbReference type="InterPro" id="IPR050834">
    <property type="entry name" value="Glycosyltransf_2"/>
</dbReference>
<name>A0A972JMY0_9GAMM</name>
<dbReference type="InterPro" id="IPR001173">
    <property type="entry name" value="Glyco_trans_2-like"/>
</dbReference>
<evidence type="ECO:0000256" key="3">
    <source>
        <dbReference type="ARBA" id="ARBA00022679"/>
    </source>
</evidence>
<keyword evidence="3" id="KW-0808">Transferase</keyword>
<evidence type="ECO:0000256" key="2">
    <source>
        <dbReference type="ARBA" id="ARBA00022676"/>
    </source>
</evidence>
<reference evidence="5" key="1">
    <citation type="submission" date="2020-04" db="EMBL/GenBank/DDBJ databases">
        <title>Description of Shewanella salipaludis sp. nov., isolated from a salt marsh.</title>
        <authorList>
            <person name="Park S."/>
            <person name="Yoon J.-H."/>
        </authorList>
    </citation>
    <scope>NUCLEOTIDE SEQUENCE</scope>
    <source>
        <strain evidence="5">SHSM-M6</strain>
    </source>
</reference>
<evidence type="ECO:0000313" key="5">
    <source>
        <dbReference type="EMBL" id="NMH65601.1"/>
    </source>
</evidence>
<comment type="similarity">
    <text evidence="1">Belongs to the glycosyltransferase 2 family.</text>
</comment>
<evidence type="ECO:0000256" key="1">
    <source>
        <dbReference type="ARBA" id="ARBA00006739"/>
    </source>
</evidence>
<dbReference type="AlphaFoldDB" id="A0A972JMY0"/>
<accession>A0A972JMY0</accession>
<dbReference type="InterPro" id="IPR029044">
    <property type="entry name" value="Nucleotide-diphossugar_trans"/>
</dbReference>
<organism evidence="5 6">
    <name type="scientific">Shewanella salipaludis</name>
    <dbReference type="NCBI Taxonomy" id="2723052"/>
    <lineage>
        <taxon>Bacteria</taxon>
        <taxon>Pseudomonadati</taxon>
        <taxon>Pseudomonadota</taxon>
        <taxon>Gammaproteobacteria</taxon>
        <taxon>Alteromonadales</taxon>
        <taxon>Shewanellaceae</taxon>
        <taxon>Shewanella</taxon>
    </lineage>
</organism>